<keyword evidence="4" id="KW-0378">Hydrolase</keyword>
<feature type="domain" description="Glycoside hydrolase 35 catalytic" evidence="3">
    <location>
        <begin position="36"/>
        <end position="379"/>
    </location>
</feature>
<keyword evidence="5" id="KW-1185">Reference proteome</keyword>
<sequence length="795" mass="86666">MRTLSLRPVVTPLTGHLRMGEPDGTPDRITATSTHLVRGGRPWFPVMGEIHFTRCPRSTWRERLLNMRAGGVTVVATYLFWHHHEEHRGEFRFDGDRDLRAFVRLVGECGMDAVVRIGPWAHGEARYGGFPDWVVRSGTRTRTDDPAYLDLVRPYYTRIGQELTGLYHAEGGPIVAVQVENELHDQPEHLRTLKHLARDAGITPALWTATAWGPAELPSDEFLPLYAGYPEAPWDDAHPGWTRHARRHFFFTELRDDNTVGADLRLEPTAGTGPPLDRYPFATCELGGGVQPTYHRRPLVDPDDIAALALTKIGSGSSWQGYYMYHGGTHVTDAATGMQESLDTGYPNDLPVVSYDFQAPLGEHGQVRPTYGALRLQHHLLAAAGRRLAPMRFVEPDQTPRDLDDRDTLRWAVRTDGTSGMVFVNSHQPGGETLAAHDDVQFRLLGPDGPLDLPSEPVTIPTGAYFAWPFRWPLPGEAVLESATAQLVTTLDDLVVLTRTAGIAVELIVSGIDATRVESPHASVDDLGAGRTRIRVPEPGPEALIDLGALRVLVLDEDTARRTAIGELWGARRLVVGDGVHLVPDGEHLHLECGPGGGALLIHPAPAASAPPAVVADGEDTAAPLTLRSGGTIGTFARVEVDAPPAAPEVGLVELAAATGPVPQRRGGPLRRAAAPRDDYYATAAAYRVDLDENAFAGAHRLLLRLDWVGDAARAELDGTLVADQFWNGAPWDIDLGRHREALRHGGRLVLRLLPFDPTAAIHVRDDLRPNDVTLRLDGVQLVPVYRATIAPGPS</sequence>
<proteinExistence type="inferred from homology"/>
<gene>
    <name evidence="4" type="ORF">G443_000844</name>
</gene>
<dbReference type="Pfam" id="PF01301">
    <property type="entry name" value="Glyco_hydro_35"/>
    <property type="match status" value="1"/>
</dbReference>
<name>A0ABT1JE62_ACTCY</name>
<evidence type="ECO:0000313" key="5">
    <source>
        <dbReference type="Proteomes" id="UP000791080"/>
    </source>
</evidence>
<accession>A0ABT1JE62</accession>
<comment type="caution">
    <text evidence="4">The sequence shown here is derived from an EMBL/GenBank/DDBJ whole genome shotgun (WGS) entry which is preliminary data.</text>
</comment>
<evidence type="ECO:0000256" key="2">
    <source>
        <dbReference type="RuleBase" id="RU003679"/>
    </source>
</evidence>
<reference evidence="4 5" key="2">
    <citation type="submission" date="2022-06" db="EMBL/GenBank/DDBJ databases">
        <title>Genomic Encyclopedia of Type Strains, Phase I: the one thousand microbial genomes (KMG-I) project.</title>
        <authorList>
            <person name="Kyrpides N."/>
        </authorList>
    </citation>
    <scope>NUCLEOTIDE SEQUENCE [LARGE SCALE GENOMIC DNA]</scope>
    <source>
        <strain evidence="4 5">DSM 43889</strain>
    </source>
</reference>
<dbReference type="Gene3D" id="3.20.20.80">
    <property type="entry name" value="Glycosidases"/>
    <property type="match status" value="1"/>
</dbReference>
<reference evidence="4 5" key="1">
    <citation type="submission" date="2013-07" db="EMBL/GenBank/DDBJ databases">
        <authorList>
            <consortium name="DOE Joint Genome Institute"/>
            <person name="Reeve W."/>
            <person name="Huntemann M."/>
            <person name="Han J."/>
            <person name="Chen A."/>
            <person name="Kyrpides N."/>
            <person name="Mavromatis K."/>
            <person name="Markowitz V."/>
            <person name="Palaniappan K."/>
            <person name="Ivanova N."/>
            <person name="Schaumberg A."/>
            <person name="Pati A."/>
            <person name="Liolios K."/>
            <person name="Nordberg H.P."/>
            <person name="Cantor M.N."/>
            <person name="Hua S.X."/>
            <person name="Woyke T."/>
        </authorList>
    </citation>
    <scope>NUCLEOTIDE SEQUENCE [LARGE SCALE GENOMIC DNA]</scope>
    <source>
        <strain evidence="4 5">DSM 43889</strain>
    </source>
</reference>
<protein>
    <submittedName>
        <fullName evidence="4">Glycosyl hydrolases family 35</fullName>
    </submittedName>
</protein>
<dbReference type="PANTHER" id="PTHR23421">
    <property type="entry name" value="BETA-GALACTOSIDASE RELATED"/>
    <property type="match status" value="1"/>
</dbReference>
<organism evidence="4 5">
    <name type="scientific">Actinoalloteichus caeruleus DSM 43889</name>
    <dbReference type="NCBI Taxonomy" id="1120930"/>
    <lineage>
        <taxon>Bacteria</taxon>
        <taxon>Bacillati</taxon>
        <taxon>Actinomycetota</taxon>
        <taxon>Actinomycetes</taxon>
        <taxon>Pseudonocardiales</taxon>
        <taxon>Pseudonocardiaceae</taxon>
        <taxon>Actinoalloteichus</taxon>
        <taxon>Actinoalloteichus cyanogriseus</taxon>
    </lineage>
</organism>
<dbReference type="RefSeq" id="WP_035291617.1">
    <property type="nucleotide sequence ID" value="NZ_AUBJ02000001.1"/>
</dbReference>
<evidence type="ECO:0000259" key="3">
    <source>
        <dbReference type="Pfam" id="PF01301"/>
    </source>
</evidence>
<evidence type="ECO:0000256" key="1">
    <source>
        <dbReference type="ARBA" id="ARBA00009809"/>
    </source>
</evidence>
<dbReference type="InterPro" id="IPR017853">
    <property type="entry name" value="GH"/>
</dbReference>
<comment type="similarity">
    <text evidence="1 2">Belongs to the glycosyl hydrolase 35 family.</text>
</comment>
<dbReference type="PRINTS" id="PR00742">
    <property type="entry name" value="GLHYDRLASE35"/>
</dbReference>
<dbReference type="InterPro" id="IPR031330">
    <property type="entry name" value="Gly_Hdrlase_35_cat"/>
</dbReference>
<dbReference type="Proteomes" id="UP000791080">
    <property type="component" value="Unassembled WGS sequence"/>
</dbReference>
<dbReference type="EMBL" id="AUBJ02000001">
    <property type="protein sequence ID" value="MCP2330574.1"/>
    <property type="molecule type" value="Genomic_DNA"/>
</dbReference>
<evidence type="ECO:0000313" key="4">
    <source>
        <dbReference type="EMBL" id="MCP2330574.1"/>
    </source>
</evidence>
<dbReference type="GO" id="GO:0016787">
    <property type="term" value="F:hydrolase activity"/>
    <property type="evidence" value="ECO:0007669"/>
    <property type="project" value="UniProtKB-KW"/>
</dbReference>
<dbReference type="InterPro" id="IPR001944">
    <property type="entry name" value="Glycoside_Hdrlase_35"/>
</dbReference>
<dbReference type="SUPFAM" id="SSF51445">
    <property type="entry name" value="(Trans)glycosidases"/>
    <property type="match status" value="1"/>
</dbReference>